<evidence type="ECO:0000256" key="1">
    <source>
        <dbReference type="ARBA" id="ARBA00023224"/>
    </source>
</evidence>
<accession>A0ABS7BLA9</accession>
<proteinExistence type="predicted"/>
<comment type="caution">
    <text evidence="5">The sequence shown here is derived from an EMBL/GenBank/DDBJ whole genome shotgun (WGS) entry which is preliminary data.</text>
</comment>
<dbReference type="Gene3D" id="1.10.287.950">
    <property type="entry name" value="Methyl-accepting chemotaxis protein"/>
    <property type="match status" value="1"/>
</dbReference>
<feature type="domain" description="Methyl-accepting transducer" evidence="4">
    <location>
        <begin position="373"/>
        <end position="602"/>
    </location>
</feature>
<dbReference type="Pfam" id="PF05228">
    <property type="entry name" value="CHASE4"/>
    <property type="match status" value="1"/>
</dbReference>
<dbReference type="Proteomes" id="UP000759103">
    <property type="component" value="Unassembled WGS sequence"/>
</dbReference>
<evidence type="ECO:0000313" key="6">
    <source>
        <dbReference type="Proteomes" id="UP000759103"/>
    </source>
</evidence>
<feature type="transmembrane region" description="Helical" evidence="3">
    <location>
        <begin position="26"/>
        <end position="48"/>
    </location>
</feature>
<keyword evidence="3" id="KW-0812">Transmembrane</keyword>
<dbReference type="InterPro" id="IPR007892">
    <property type="entry name" value="CHASE4"/>
</dbReference>
<dbReference type="SMART" id="SM00283">
    <property type="entry name" value="MA"/>
    <property type="match status" value="1"/>
</dbReference>
<evidence type="ECO:0000256" key="2">
    <source>
        <dbReference type="PROSITE-ProRule" id="PRU00284"/>
    </source>
</evidence>
<organism evidence="5 6">
    <name type="scientific">Sphingomonas citri</name>
    <dbReference type="NCBI Taxonomy" id="2862499"/>
    <lineage>
        <taxon>Bacteria</taxon>
        <taxon>Pseudomonadati</taxon>
        <taxon>Pseudomonadota</taxon>
        <taxon>Alphaproteobacteria</taxon>
        <taxon>Sphingomonadales</taxon>
        <taxon>Sphingomonadaceae</taxon>
        <taxon>Sphingomonas</taxon>
    </lineage>
</organism>
<keyword evidence="3" id="KW-1133">Transmembrane helix</keyword>
<evidence type="ECO:0000256" key="3">
    <source>
        <dbReference type="SAM" id="Phobius"/>
    </source>
</evidence>
<gene>
    <name evidence="5" type="ORF">KZ820_06600</name>
</gene>
<keyword evidence="3" id="KW-0472">Membrane</keyword>
<dbReference type="PANTHER" id="PTHR32089:SF112">
    <property type="entry name" value="LYSOZYME-LIKE PROTEIN-RELATED"/>
    <property type="match status" value="1"/>
</dbReference>
<reference evidence="5 6" key="1">
    <citation type="submission" date="2021-07" db="EMBL/GenBank/DDBJ databases">
        <title>Sphingomonas sp.</title>
        <authorList>
            <person name="Feng G."/>
            <person name="Li J."/>
            <person name="Pan M."/>
        </authorList>
    </citation>
    <scope>NUCLEOTIDE SEQUENCE [LARGE SCALE GENOMIC DNA]</scope>
    <source>
        <strain evidence="5 6">RRHST34</strain>
    </source>
</reference>
<sequence>MHGKVHVEQDDRRSMLDHALDYRRDFVAPLVRMIGLAVASVAALLLWLSVQADKREMETERNAARTAIDMHLADMQRYLKDCAAWDVALQNLVVKLDIGWANENIGPYLFKSQDYESSFVVDSAGHTTYASYGDRLVRLDATSYLGLPVSLAINTLKTASAASHRQMSGLTLTARGSVAAFAVAPITPDKGLVAQPPGGPSFLILVDDLTARDARSIGVNHQLADLRLVPTGQPADLVLRTLQGQAVGGLRWSPRRPGSALRRQAVPIMLMVCLGLALAGRRLLARARTAIADANAATAGADAATREALEARERVAAQEREARLTLERTVSEVRTENIKLNRQAEASRSAALQEAGRAFQVRIAPELAAIRTNADAMTSAAESVRARVIGLLDSMDATSRLAEDAARRSAAVSPETAAFDTSAGAIAEEAVVGLDLARAGTAHGDDASASLIGLAEALDSIDAVVGSIDAIARQTDFLALNAKIEAARSGGAGAGFSVVAAEVKTLALEAADLTRSVAEKVAGVRTSAGVAAASISKVSDALARSERASDAITHAVERQRLGATIIRESVDSIVAGSQALTLSVQQSRDLVVESRHDADVLEAMSQQLDASLASLRSSSDQFVEELARA</sequence>
<dbReference type="InterPro" id="IPR004089">
    <property type="entry name" value="MCPsignal_dom"/>
</dbReference>
<keyword evidence="6" id="KW-1185">Reference proteome</keyword>
<dbReference type="Pfam" id="PF00015">
    <property type="entry name" value="MCPsignal"/>
    <property type="match status" value="1"/>
</dbReference>
<dbReference type="PANTHER" id="PTHR32089">
    <property type="entry name" value="METHYL-ACCEPTING CHEMOTAXIS PROTEIN MCPB"/>
    <property type="match status" value="1"/>
</dbReference>
<keyword evidence="1 2" id="KW-0807">Transducer</keyword>
<dbReference type="SUPFAM" id="SSF58104">
    <property type="entry name" value="Methyl-accepting chemotaxis protein (MCP) signaling domain"/>
    <property type="match status" value="1"/>
</dbReference>
<dbReference type="EMBL" id="JAHXZN010000001">
    <property type="protein sequence ID" value="MBW6530399.1"/>
    <property type="molecule type" value="Genomic_DNA"/>
</dbReference>
<evidence type="ECO:0000313" key="5">
    <source>
        <dbReference type="EMBL" id="MBW6530399.1"/>
    </source>
</evidence>
<evidence type="ECO:0000259" key="4">
    <source>
        <dbReference type="PROSITE" id="PS50111"/>
    </source>
</evidence>
<name>A0ABS7BLA9_9SPHN</name>
<dbReference type="PROSITE" id="PS50111">
    <property type="entry name" value="CHEMOTAXIS_TRANSDUC_2"/>
    <property type="match status" value="1"/>
</dbReference>
<protein>
    <recommendedName>
        <fullName evidence="4">Methyl-accepting transducer domain-containing protein</fullName>
    </recommendedName>
</protein>